<keyword evidence="3" id="KW-0328">Glycosyltransferase</keyword>
<dbReference type="CDD" id="cd03784">
    <property type="entry name" value="GT1_Gtf-like"/>
    <property type="match status" value="1"/>
</dbReference>
<dbReference type="SUPFAM" id="SSF53756">
    <property type="entry name" value="UDP-Glycosyltransferase/glycogen phosphorylase"/>
    <property type="match status" value="1"/>
</dbReference>
<dbReference type="AlphaFoldDB" id="A0AAW2N3J9"/>
<name>A0AAW2N3J9_9LAMI</name>
<reference evidence="6" key="2">
    <citation type="journal article" date="2024" name="Plant">
        <title>Genomic evolution and insights into agronomic trait innovations of Sesamum species.</title>
        <authorList>
            <person name="Miao H."/>
            <person name="Wang L."/>
            <person name="Qu L."/>
            <person name="Liu H."/>
            <person name="Sun Y."/>
            <person name="Le M."/>
            <person name="Wang Q."/>
            <person name="Wei S."/>
            <person name="Zheng Y."/>
            <person name="Lin W."/>
            <person name="Duan Y."/>
            <person name="Cao H."/>
            <person name="Xiong S."/>
            <person name="Wang X."/>
            <person name="Wei L."/>
            <person name="Li C."/>
            <person name="Ma Q."/>
            <person name="Ju M."/>
            <person name="Zhao R."/>
            <person name="Li G."/>
            <person name="Mu C."/>
            <person name="Tian Q."/>
            <person name="Mei H."/>
            <person name="Zhang T."/>
            <person name="Gao T."/>
            <person name="Zhang H."/>
        </authorList>
    </citation>
    <scope>NUCLEOTIDE SEQUENCE</scope>
    <source>
        <strain evidence="6">G01</strain>
    </source>
</reference>
<dbReference type="PROSITE" id="PS00375">
    <property type="entry name" value="UDPGT"/>
    <property type="match status" value="1"/>
</dbReference>
<accession>A0AAW2N3J9</accession>
<dbReference type="Gene3D" id="3.40.50.2000">
    <property type="entry name" value="Glycogen Phosphorylase B"/>
    <property type="match status" value="2"/>
</dbReference>
<evidence type="ECO:0000256" key="1">
    <source>
        <dbReference type="ARBA" id="ARBA00009995"/>
    </source>
</evidence>
<dbReference type="FunFam" id="3.40.50.2000:FF:000047">
    <property type="entry name" value="Glycosyltransferase"/>
    <property type="match status" value="1"/>
</dbReference>
<reference evidence="6" key="1">
    <citation type="submission" date="2020-06" db="EMBL/GenBank/DDBJ databases">
        <authorList>
            <person name="Li T."/>
            <person name="Hu X."/>
            <person name="Zhang T."/>
            <person name="Song X."/>
            <person name="Zhang H."/>
            <person name="Dai N."/>
            <person name="Sheng W."/>
            <person name="Hou X."/>
            <person name="Wei L."/>
        </authorList>
    </citation>
    <scope>NUCLEOTIDE SEQUENCE</scope>
    <source>
        <strain evidence="6">G01</strain>
        <tissue evidence="6">Leaf</tissue>
    </source>
</reference>
<sequence length="410" mass="45930">MATNENQPHFVLFPFMAQGHMIPMVDIARLLAKRGVLITVLMTPHNSNRFKSVFSRAIVSGLSIHVIHLKLACAEVGRPEGYESFDMLPNLDDAPKFRKATHVLKDQDFEVVTSDTEYFVVPCLPDRIELSEAELKDLVKGKKLWCVGPVSLCNEDDIDKAERGHKACIDEHECLTWLDSQESSSVIYICLGSLSRLATSQLIELGLGLEASNRPFIWVIRNATDEFKKWLSEERFEERTKKTGLLIQGWAPQVLILSHPSVGGFLTHCGWNSTLEGITAGLPMITWPVYAEQFCNEKFIVNVIKTGIRVGVDVPVFFGEEEKVGVQVKNDDIKIAIDRLMDAGEEGEERRERAKKLGKMAKNAIEEEGSSNINMTTLIKDVIKHGNNNVDQSADEAKVDHENSSEIVVR</sequence>
<feature type="compositionally biased region" description="Basic and acidic residues" evidence="5">
    <location>
        <begin position="395"/>
        <end position="410"/>
    </location>
</feature>
<dbReference type="Pfam" id="PF00201">
    <property type="entry name" value="UDPGT"/>
    <property type="match status" value="1"/>
</dbReference>
<evidence type="ECO:0000256" key="2">
    <source>
        <dbReference type="ARBA" id="ARBA00022679"/>
    </source>
</evidence>
<evidence type="ECO:0000313" key="6">
    <source>
        <dbReference type="EMBL" id="KAL0338522.1"/>
    </source>
</evidence>
<dbReference type="EMBL" id="JACGWK010000008">
    <property type="protein sequence ID" value="KAL0338522.1"/>
    <property type="molecule type" value="Genomic_DNA"/>
</dbReference>
<dbReference type="EC" id="2.4.1.-" evidence="4"/>
<evidence type="ECO:0000256" key="5">
    <source>
        <dbReference type="SAM" id="MobiDB-lite"/>
    </source>
</evidence>
<evidence type="ECO:0000256" key="3">
    <source>
        <dbReference type="RuleBase" id="RU003718"/>
    </source>
</evidence>
<dbReference type="PANTHER" id="PTHR48047:SF229">
    <property type="entry name" value="UDP-GLYCOSYLTRANSFERASE 73C3-RELATED"/>
    <property type="match status" value="1"/>
</dbReference>
<protein>
    <recommendedName>
        <fullName evidence="4">Glycosyltransferase</fullName>
        <ecNumber evidence="4">2.4.1.-</ecNumber>
    </recommendedName>
</protein>
<dbReference type="GO" id="GO:0035251">
    <property type="term" value="F:UDP-glucosyltransferase activity"/>
    <property type="evidence" value="ECO:0007669"/>
    <property type="project" value="TreeGrafter"/>
</dbReference>
<comment type="similarity">
    <text evidence="1 3">Belongs to the UDP-glycosyltransferase family.</text>
</comment>
<keyword evidence="2 3" id="KW-0808">Transferase</keyword>
<organism evidence="6">
    <name type="scientific">Sesamum angustifolium</name>
    <dbReference type="NCBI Taxonomy" id="2727405"/>
    <lineage>
        <taxon>Eukaryota</taxon>
        <taxon>Viridiplantae</taxon>
        <taxon>Streptophyta</taxon>
        <taxon>Embryophyta</taxon>
        <taxon>Tracheophyta</taxon>
        <taxon>Spermatophyta</taxon>
        <taxon>Magnoliopsida</taxon>
        <taxon>eudicotyledons</taxon>
        <taxon>Gunneridae</taxon>
        <taxon>Pentapetalae</taxon>
        <taxon>asterids</taxon>
        <taxon>lamiids</taxon>
        <taxon>Lamiales</taxon>
        <taxon>Pedaliaceae</taxon>
        <taxon>Sesamum</taxon>
    </lineage>
</organism>
<dbReference type="InterPro" id="IPR035595">
    <property type="entry name" value="UDP_glycos_trans_CS"/>
</dbReference>
<dbReference type="InterPro" id="IPR002213">
    <property type="entry name" value="UDP_glucos_trans"/>
</dbReference>
<dbReference type="PANTHER" id="PTHR48047">
    <property type="entry name" value="GLYCOSYLTRANSFERASE"/>
    <property type="match status" value="1"/>
</dbReference>
<proteinExistence type="inferred from homology"/>
<feature type="region of interest" description="Disordered" evidence="5">
    <location>
        <begin position="390"/>
        <end position="410"/>
    </location>
</feature>
<evidence type="ECO:0000256" key="4">
    <source>
        <dbReference type="RuleBase" id="RU362057"/>
    </source>
</evidence>
<gene>
    <name evidence="6" type="ORF">Sangu_1374300</name>
</gene>
<comment type="caution">
    <text evidence="6">The sequence shown here is derived from an EMBL/GenBank/DDBJ whole genome shotgun (WGS) entry which is preliminary data.</text>
</comment>